<feature type="domain" description="PG-1098 ferredoxin-like" evidence="2">
    <location>
        <begin position="294"/>
        <end position="336"/>
    </location>
</feature>
<dbReference type="Gene3D" id="3.40.50.150">
    <property type="entry name" value="Vaccinia Virus protein VP39"/>
    <property type="match status" value="1"/>
</dbReference>
<dbReference type="EMBL" id="VSSQ01000080">
    <property type="protein sequence ID" value="MPL74462.1"/>
    <property type="molecule type" value="Genomic_DNA"/>
</dbReference>
<protein>
    <submittedName>
        <fullName evidence="3">Uncharacterized protein</fullName>
    </submittedName>
</protein>
<dbReference type="Pfam" id="PF22013">
    <property type="entry name" value="PG_1098_Fer"/>
    <property type="match status" value="1"/>
</dbReference>
<dbReference type="AlphaFoldDB" id="A0A644U6I7"/>
<accession>A0A644U6I7</accession>
<name>A0A644U6I7_9ZZZZ</name>
<evidence type="ECO:0000259" key="1">
    <source>
        <dbReference type="Pfam" id="PF18096"/>
    </source>
</evidence>
<evidence type="ECO:0000259" key="2">
    <source>
        <dbReference type="Pfam" id="PF22013"/>
    </source>
</evidence>
<gene>
    <name evidence="3" type="ORF">SDC9_20274</name>
</gene>
<feature type="domain" description="THUMP-like" evidence="1">
    <location>
        <begin position="338"/>
        <end position="409"/>
    </location>
</feature>
<dbReference type="InterPro" id="IPR054168">
    <property type="entry name" value="PG_1098_Fer"/>
</dbReference>
<dbReference type="Gene3D" id="1.10.10.1110">
    <property type="entry name" value="Methyltransferase PG1098, N-terminal domain"/>
    <property type="match status" value="1"/>
</dbReference>
<sequence length="411" mass="47002">MSRYSERLLDFINENQDCEPDKLLLTHSGKHEFDVKLAVNTIEGRKRMLKKMPEWANREMIYPTSICTEQSSSYHTGLFKQKIFQNASVIADLTGGIGVDSYYASQVAERVVIFEKNKILAEAAGHNFKILKRNNISVHNTEISQSNISDLLSKAFEGDTQKENRLVFVDPSRRGAEGQRSYSITDYEPNILDIKDTILKYSSRLLIKVSPMADITKTLNQLGECSKVLVVSVYNECKELLFYIDINDYSLNTENVPIEAWNLTKSGNWQTLSFSINEEKNTGIEFQNPSSGQFLYEPNTSIIKAGGFKITAKRFSLSKISVNSHLYLSDEYTADFQGRVFNILEIFNFDKRDIKKITNSYPKASVAVRNFPLSAQELRERLKIEEGDEFFLFGTHLPNNQRKIIICKKLD</sequence>
<dbReference type="SUPFAM" id="SSF53335">
    <property type="entry name" value="S-adenosyl-L-methionine-dependent methyltransferases"/>
    <property type="match status" value="1"/>
</dbReference>
<dbReference type="InterPro" id="IPR029063">
    <property type="entry name" value="SAM-dependent_MTases_sf"/>
</dbReference>
<proteinExistence type="predicted"/>
<organism evidence="3">
    <name type="scientific">bioreactor metagenome</name>
    <dbReference type="NCBI Taxonomy" id="1076179"/>
    <lineage>
        <taxon>unclassified sequences</taxon>
        <taxon>metagenomes</taxon>
        <taxon>ecological metagenomes</taxon>
    </lineage>
</organism>
<evidence type="ECO:0000313" key="3">
    <source>
        <dbReference type="EMBL" id="MPL74462.1"/>
    </source>
</evidence>
<dbReference type="InterPro" id="IPR041497">
    <property type="entry name" value="Thump-like"/>
</dbReference>
<dbReference type="Pfam" id="PF18096">
    <property type="entry name" value="Thump_like"/>
    <property type="match status" value="1"/>
</dbReference>
<reference evidence="3" key="1">
    <citation type="submission" date="2019-08" db="EMBL/GenBank/DDBJ databases">
        <authorList>
            <person name="Kucharzyk K."/>
            <person name="Murdoch R.W."/>
            <person name="Higgins S."/>
            <person name="Loffler F."/>
        </authorList>
    </citation>
    <scope>NUCLEOTIDE SEQUENCE</scope>
</reference>
<comment type="caution">
    <text evidence="3">The sequence shown here is derived from an EMBL/GenBank/DDBJ whole genome shotgun (WGS) entry which is preliminary data.</text>
</comment>